<dbReference type="InterPro" id="IPR016181">
    <property type="entry name" value="Acyl_CoA_acyltransferase"/>
</dbReference>
<evidence type="ECO:0000313" key="5">
    <source>
        <dbReference type="Proteomes" id="UP000520291"/>
    </source>
</evidence>
<dbReference type="EMBL" id="QSLA01000011">
    <property type="protein sequence ID" value="RHF08252.1"/>
    <property type="molecule type" value="Genomic_DNA"/>
</dbReference>
<dbReference type="Gene3D" id="3.40.630.30">
    <property type="match status" value="1"/>
</dbReference>
<dbReference type="InterPro" id="IPR000182">
    <property type="entry name" value="GNAT_dom"/>
</dbReference>
<sequence>MVRQIGDNQKDIILNYVGLNYPECLYLYMDIKQYSIDKREISVWYHENGGNINIAYLKYHSAIHLFSKDNDYDKLEVIKQIEQIDPSFICGKASIIRDLKDDLKQLGYNYEIGNIGRLRHIRENDLTTAFSVTNANLDDVEDIAKLIYEDEGLGASYDFDDLIDQMKERLSSGFVRSWVIKDANNKVVSHIGTGAEVDNICMTTYVVTSQEYRKQGMATAIYSYLGYQLQQEGKEVYTVYYLDSARKMHYKVGFEDYCEFGKLFKNV</sequence>
<proteinExistence type="predicted"/>
<comment type="caution">
    <text evidence="3">The sequence shown here is derived from an EMBL/GenBank/DDBJ whole genome shotgun (WGS) entry which is preliminary data.</text>
</comment>
<dbReference type="Proteomes" id="UP000283538">
    <property type="component" value="Unassembled WGS sequence"/>
</dbReference>
<dbReference type="RefSeq" id="WP_004294876.1">
    <property type="nucleotide sequence ID" value="NZ_JABAGL010000006.1"/>
</dbReference>
<evidence type="ECO:0000259" key="1">
    <source>
        <dbReference type="PROSITE" id="PS51186"/>
    </source>
</evidence>
<evidence type="ECO:0000313" key="2">
    <source>
        <dbReference type="EMBL" id="NME85385.1"/>
    </source>
</evidence>
<accession>A0A414MAZ9</accession>
<dbReference type="Proteomes" id="UP000520291">
    <property type="component" value="Unassembled WGS sequence"/>
</dbReference>
<gene>
    <name evidence="3" type="ORF">DW701_10560</name>
    <name evidence="2" type="ORF">HF841_05015</name>
</gene>
<organism evidence="3 4">
    <name type="scientific">Bacteroides eggerthii</name>
    <dbReference type="NCBI Taxonomy" id="28111"/>
    <lineage>
        <taxon>Bacteria</taxon>
        <taxon>Pseudomonadati</taxon>
        <taxon>Bacteroidota</taxon>
        <taxon>Bacteroidia</taxon>
        <taxon>Bacteroidales</taxon>
        <taxon>Bacteroidaceae</taxon>
        <taxon>Bacteroides</taxon>
    </lineage>
</organism>
<evidence type="ECO:0000313" key="4">
    <source>
        <dbReference type="Proteomes" id="UP000283538"/>
    </source>
</evidence>
<dbReference type="GO" id="GO:0016747">
    <property type="term" value="F:acyltransferase activity, transferring groups other than amino-acyl groups"/>
    <property type="evidence" value="ECO:0007669"/>
    <property type="project" value="InterPro"/>
</dbReference>
<dbReference type="SUPFAM" id="SSF55729">
    <property type="entry name" value="Acyl-CoA N-acyltransferases (Nat)"/>
    <property type="match status" value="1"/>
</dbReference>
<dbReference type="PROSITE" id="PS51186">
    <property type="entry name" value="GNAT"/>
    <property type="match status" value="1"/>
</dbReference>
<reference evidence="2 5" key="2">
    <citation type="submission" date="2020-04" db="EMBL/GenBank/DDBJ databases">
        <authorList>
            <person name="Hitch T.C.A."/>
            <person name="Wylensek D."/>
            <person name="Clavel T."/>
        </authorList>
    </citation>
    <scope>NUCLEOTIDE SEQUENCE [LARGE SCALE GENOMIC DNA]</scope>
    <source>
        <strain evidence="2 5">WCA3-601-WT-5E</strain>
    </source>
</reference>
<protein>
    <submittedName>
        <fullName evidence="3">GNAT family N-acetyltransferase</fullName>
    </submittedName>
</protein>
<reference evidence="3 4" key="1">
    <citation type="submission" date="2018-08" db="EMBL/GenBank/DDBJ databases">
        <title>A genome reference for cultivated species of the human gut microbiota.</title>
        <authorList>
            <person name="Zou Y."/>
            <person name="Xue W."/>
            <person name="Luo G."/>
        </authorList>
    </citation>
    <scope>NUCLEOTIDE SEQUENCE [LARGE SCALE GENOMIC DNA]</scope>
    <source>
        <strain evidence="3 4">AM26-26AC</strain>
    </source>
</reference>
<keyword evidence="3" id="KW-0808">Transferase</keyword>
<evidence type="ECO:0000313" key="3">
    <source>
        <dbReference type="EMBL" id="RHF08252.1"/>
    </source>
</evidence>
<feature type="domain" description="N-acetyltransferase" evidence="1">
    <location>
        <begin position="130"/>
        <end position="267"/>
    </location>
</feature>
<name>A0A414MAZ9_9BACE</name>
<dbReference type="EMBL" id="JABAGL010000006">
    <property type="protein sequence ID" value="NME85385.1"/>
    <property type="molecule type" value="Genomic_DNA"/>
</dbReference>
<dbReference type="AlphaFoldDB" id="A0A414MAZ9"/>